<reference evidence="1 2" key="1">
    <citation type="submission" date="2019-11" db="EMBL/GenBank/DDBJ databases">
        <title>Genome sequences of 17 halophilic strains isolated from different environments.</title>
        <authorList>
            <person name="Furrow R.E."/>
        </authorList>
    </citation>
    <scope>NUCLEOTIDE SEQUENCE [LARGE SCALE GENOMIC DNA]</scope>
    <source>
        <strain evidence="1 2">22514_16_FS</strain>
    </source>
</reference>
<organism evidence="1 2">
    <name type="scientific">Pontibacillus yanchengensis</name>
    <dbReference type="NCBI Taxonomy" id="462910"/>
    <lineage>
        <taxon>Bacteria</taxon>
        <taxon>Bacillati</taxon>
        <taxon>Bacillota</taxon>
        <taxon>Bacilli</taxon>
        <taxon>Bacillales</taxon>
        <taxon>Bacillaceae</taxon>
        <taxon>Pontibacillus</taxon>
    </lineage>
</organism>
<name>A0A6I5A6M0_9BACI</name>
<dbReference type="Proteomes" id="UP000468638">
    <property type="component" value="Unassembled WGS sequence"/>
</dbReference>
<evidence type="ECO:0000313" key="2">
    <source>
        <dbReference type="Proteomes" id="UP000468638"/>
    </source>
</evidence>
<comment type="caution">
    <text evidence="1">The sequence shown here is derived from an EMBL/GenBank/DDBJ whole genome shotgun (WGS) entry which is preliminary data.</text>
</comment>
<sequence>MSEGERKLSLEDLQKVFDRYEDVVVSLAKDLNELEEAGADDTEVYKRTDDKLKQENAKGLLLTELIGYTRGYVDLDYVYKEN</sequence>
<accession>A0A6I5A6M0</accession>
<protein>
    <submittedName>
        <fullName evidence="1">Uncharacterized protein</fullName>
    </submittedName>
</protein>
<dbReference type="AlphaFoldDB" id="A0A6I5A6M0"/>
<evidence type="ECO:0000313" key="1">
    <source>
        <dbReference type="EMBL" id="MYL36050.1"/>
    </source>
</evidence>
<dbReference type="EMBL" id="WMEQ01000026">
    <property type="protein sequence ID" value="MYL36050.1"/>
    <property type="molecule type" value="Genomic_DNA"/>
</dbReference>
<proteinExistence type="predicted"/>
<gene>
    <name evidence="1" type="ORF">GLW05_20985</name>
</gene>
<dbReference type="RefSeq" id="WP_160910349.1">
    <property type="nucleotide sequence ID" value="NZ_WMEQ01000026.1"/>
</dbReference>